<dbReference type="AlphaFoldDB" id="A0A8K1LRY3"/>
<comment type="caution">
    <text evidence="2">The sequence shown here is derived from an EMBL/GenBank/DDBJ whole genome shotgun (WGS) entry which is preliminary data.</text>
</comment>
<evidence type="ECO:0000313" key="2">
    <source>
        <dbReference type="EMBL" id="TRZ24590.1"/>
    </source>
</evidence>
<name>A0A8K1LRY3_9PASS</name>
<protein>
    <submittedName>
        <fullName evidence="2">Uncharacterized protein</fullName>
    </submittedName>
</protein>
<reference evidence="2" key="1">
    <citation type="submission" date="2019-04" db="EMBL/GenBank/DDBJ databases">
        <title>Genome assembly of Zosterops borbonicus 15179.</title>
        <authorList>
            <person name="Leroy T."/>
            <person name="Anselmetti Y."/>
            <person name="Tilak M.-K."/>
            <person name="Nabholz B."/>
        </authorList>
    </citation>
    <scope>NUCLEOTIDE SEQUENCE</scope>
    <source>
        <strain evidence="2">HGM_15179</strain>
        <tissue evidence="2">Muscle</tissue>
    </source>
</reference>
<accession>A0A8K1LRY3</accession>
<evidence type="ECO:0000313" key="3">
    <source>
        <dbReference type="Proteomes" id="UP000796761"/>
    </source>
</evidence>
<sequence>MPGWGRALPAEQDLQLPSSSQPPSPGLQRQSAGAGEPDGVFILVVRNSGHCWEKIQGHQFISIFHEWRELVKVHGETVALAQPSFGWRNPGQIGNYLGCGHLTNFFNSLKESDLIGL</sequence>
<evidence type="ECO:0000256" key="1">
    <source>
        <dbReference type="SAM" id="MobiDB-lite"/>
    </source>
</evidence>
<dbReference type="EMBL" id="SWJQ01000046">
    <property type="protein sequence ID" value="TRZ24590.1"/>
    <property type="molecule type" value="Genomic_DNA"/>
</dbReference>
<feature type="region of interest" description="Disordered" evidence="1">
    <location>
        <begin position="1"/>
        <end position="34"/>
    </location>
</feature>
<organism evidence="2 3">
    <name type="scientific">Zosterops borbonicus</name>
    <dbReference type="NCBI Taxonomy" id="364589"/>
    <lineage>
        <taxon>Eukaryota</taxon>
        <taxon>Metazoa</taxon>
        <taxon>Chordata</taxon>
        <taxon>Craniata</taxon>
        <taxon>Vertebrata</taxon>
        <taxon>Euteleostomi</taxon>
        <taxon>Archelosauria</taxon>
        <taxon>Archosauria</taxon>
        <taxon>Dinosauria</taxon>
        <taxon>Saurischia</taxon>
        <taxon>Theropoda</taxon>
        <taxon>Coelurosauria</taxon>
        <taxon>Aves</taxon>
        <taxon>Neognathae</taxon>
        <taxon>Neoaves</taxon>
        <taxon>Telluraves</taxon>
        <taxon>Australaves</taxon>
        <taxon>Passeriformes</taxon>
        <taxon>Sylvioidea</taxon>
        <taxon>Zosteropidae</taxon>
        <taxon>Zosterops</taxon>
    </lineage>
</organism>
<proteinExistence type="predicted"/>
<dbReference type="Proteomes" id="UP000796761">
    <property type="component" value="Unassembled WGS sequence"/>
</dbReference>
<keyword evidence="3" id="KW-1185">Reference proteome</keyword>
<gene>
    <name evidence="2" type="ORF">HGM15179_002537</name>
</gene>